<dbReference type="EMBL" id="JAHUZN010000001">
    <property type="protein sequence ID" value="KAG8502184.1"/>
    <property type="molecule type" value="Genomic_DNA"/>
</dbReference>
<dbReference type="Gene3D" id="3.80.10.10">
    <property type="entry name" value="Ribonuclease Inhibitor"/>
    <property type="match status" value="1"/>
</dbReference>
<dbReference type="SUPFAM" id="SSF52058">
    <property type="entry name" value="L domain-like"/>
    <property type="match status" value="1"/>
</dbReference>
<keyword evidence="5" id="KW-1185">Reference proteome</keyword>
<protein>
    <recommendedName>
        <fullName evidence="3">R13L1/DRL21-like LRR repeat region domain-containing protein</fullName>
    </recommendedName>
</protein>
<dbReference type="PANTHER" id="PTHR36766">
    <property type="entry name" value="PLANT BROAD-SPECTRUM MILDEW RESISTANCE PROTEIN RPW8"/>
    <property type="match status" value="1"/>
</dbReference>
<dbReference type="SUPFAM" id="SSF52540">
    <property type="entry name" value="P-loop containing nucleoside triphosphate hydrolases"/>
    <property type="match status" value="1"/>
</dbReference>
<proteinExistence type="predicted"/>
<dbReference type="OrthoDB" id="1749976at2759"/>
<comment type="caution">
    <text evidence="4">The sequence shown here is derived from an EMBL/GenBank/DDBJ whole genome shotgun (WGS) entry which is preliminary data.</text>
</comment>
<gene>
    <name evidence="4" type="ORF">CXB51_000078</name>
</gene>
<dbReference type="InterPro" id="IPR027417">
    <property type="entry name" value="P-loop_NTPase"/>
</dbReference>
<dbReference type="InterPro" id="IPR032675">
    <property type="entry name" value="LRR_dom_sf"/>
</dbReference>
<dbReference type="Gene3D" id="1.10.8.430">
    <property type="entry name" value="Helical domain of apoptotic protease-activating factors"/>
    <property type="match status" value="1"/>
</dbReference>
<keyword evidence="1" id="KW-0433">Leucine-rich repeat</keyword>
<dbReference type="InterPro" id="IPR042197">
    <property type="entry name" value="Apaf_helical"/>
</dbReference>
<evidence type="ECO:0000259" key="3">
    <source>
        <dbReference type="Pfam" id="PF25019"/>
    </source>
</evidence>
<dbReference type="GO" id="GO:0006952">
    <property type="term" value="P:defense response"/>
    <property type="evidence" value="ECO:0007669"/>
    <property type="project" value="UniProtKB-KW"/>
</dbReference>
<evidence type="ECO:0000313" key="5">
    <source>
        <dbReference type="Proteomes" id="UP000701853"/>
    </source>
</evidence>
<sequence>MEPLTGKRFLLVLDDVWNEKLFVDGKQIVQKCGGVTLAVKTLGSMLQLKHRESDWLSVKESSVLHIAPYSRKVVKWIANEFVPVRGRRDFPRAKLEILFQDVTEYCDGTVACAVSVMRSEYSYSINASSPISCYQGLKLPGWLIDLPNLVLVELERCKRCSHLPPLGELPLLRFLKIREMDVVECISSEFYGNGFNPFSSLEGLDINSMLFWRHRKQSTKGRRDIGSLEIHELSSLTNFLIGLLQNQTHLEEWTIASLPELKSLLNQLDNLSMVVSSERFASLSDGIIRHISRNCVSLSVRCWIPYRQKSSV</sequence>
<dbReference type="PANTHER" id="PTHR36766:SF54">
    <property type="entry name" value="DISEASE RESISTANCE PROTEIN RGA1"/>
    <property type="match status" value="1"/>
</dbReference>
<dbReference type="Pfam" id="PF25019">
    <property type="entry name" value="LRR_R13L1-DRL21"/>
    <property type="match status" value="1"/>
</dbReference>
<evidence type="ECO:0000313" key="4">
    <source>
        <dbReference type="EMBL" id="KAG8502184.1"/>
    </source>
</evidence>
<reference evidence="4 5" key="1">
    <citation type="journal article" date="2021" name="bioRxiv">
        <title>The Gossypium anomalum genome as a resource for cotton improvement and evolutionary analysis of hybrid incompatibility.</title>
        <authorList>
            <person name="Grover C.E."/>
            <person name="Yuan D."/>
            <person name="Arick M.A."/>
            <person name="Miller E.R."/>
            <person name="Hu G."/>
            <person name="Peterson D.G."/>
            <person name="Wendel J.F."/>
            <person name="Udall J.A."/>
        </authorList>
    </citation>
    <scope>NUCLEOTIDE SEQUENCE [LARGE SCALE GENOMIC DNA]</scope>
    <source>
        <strain evidence="4">JFW-Udall</strain>
        <tissue evidence="4">Leaf</tissue>
    </source>
</reference>
<name>A0A8J5Z830_9ROSI</name>
<feature type="domain" description="R13L1/DRL21-like LRR repeat region" evidence="3">
    <location>
        <begin position="131"/>
        <end position="180"/>
    </location>
</feature>
<dbReference type="InterPro" id="IPR056789">
    <property type="entry name" value="LRR_R13L1-DRL21"/>
</dbReference>
<accession>A0A8J5Z830</accession>
<evidence type="ECO:0000256" key="2">
    <source>
        <dbReference type="ARBA" id="ARBA00022821"/>
    </source>
</evidence>
<keyword evidence="2" id="KW-0611">Plant defense</keyword>
<dbReference type="AlphaFoldDB" id="A0A8J5Z830"/>
<organism evidence="4 5">
    <name type="scientific">Gossypium anomalum</name>
    <dbReference type="NCBI Taxonomy" id="47600"/>
    <lineage>
        <taxon>Eukaryota</taxon>
        <taxon>Viridiplantae</taxon>
        <taxon>Streptophyta</taxon>
        <taxon>Embryophyta</taxon>
        <taxon>Tracheophyta</taxon>
        <taxon>Spermatophyta</taxon>
        <taxon>Magnoliopsida</taxon>
        <taxon>eudicotyledons</taxon>
        <taxon>Gunneridae</taxon>
        <taxon>Pentapetalae</taxon>
        <taxon>rosids</taxon>
        <taxon>malvids</taxon>
        <taxon>Malvales</taxon>
        <taxon>Malvaceae</taxon>
        <taxon>Malvoideae</taxon>
        <taxon>Gossypium</taxon>
    </lineage>
</organism>
<dbReference type="Proteomes" id="UP000701853">
    <property type="component" value="Chromosome 1"/>
</dbReference>
<evidence type="ECO:0000256" key="1">
    <source>
        <dbReference type="ARBA" id="ARBA00022614"/>
    </source>
</evidence>